<dbReference type="Proteomes" id="UP000537592">
    <property type="component" value="Unassembled WGS sequence"/>
</dbReference>
<comment type="caution">
    <text evidence="5">The sequence shown here is derived from an EMBL/GenBank/DDBJ whole genome shotgun (WGS) entry which is preliminary data.</text>
</comment>
<accession>A0A7W5Z653</accession>
<dbReference type="Gene3D" id="1.10.10.10">
    <property type="entry name" value="Winged helix-like DNA-binding domain superfamily/Winged helix DNA-binding domain"/>
    <property type="match status" value="1"/>
</dbReference>
<evidence type="ECO:0000259" key="4">
    <source>
        <dbReference type="PROSITE" id="PS50043"/>
    </source>
</evidence>
<dbReference type="PANTHER" id="PTHR44688">
    <property type="entry name" value="DNA-BINDING TRANSCRIPTIONAL ACTIVATOR DEVR_DOSR"/>
    <property type="match status" value="1"/>
</dbReference>
<feature type="domain" description="HTH luxR-type" evidence="4">
    <location>
        <begin position="170"/>
        <end position="235"/>
    </location>
</feature>
<name>A0A7W5Z653_9HYPH</name>
<dbReference type="InterPro" id="IPR036693">
    <property type="entry name" value="TF_LuxR_autoind-bd_dom_sf"/>
</dbReference>
<evidence type="ECO:0000256" key="2">
    <source>
        <dbReference type="ARBA" id="ARBA00023125"/>
    </source>
</evidence>
<organism evidence="5 6">
    <name type="scientific">Pseudochelatococcus contaminans</name>
    <dbReference type="NCBI Taxonomy" id="1538103"/>
    <lineage>
        <taxon>Bacteria</taxon>
        <taxon>Pseudomonadati</taxon>
        <taxon>Pseudomonadota</taxon>
        <taxon>Alphaproteobacteria</taxon>
        <taxon>Hyphomicrobiales</taxon>
        <taxon>Chelatococcaceae</taxon>
        <taxon>Pseudochelatococcus</taxon>
    </lineage>
</organism>
<dbReference type="PROSITE" id="PS50043">
    <property type="entry name" value="HTH_LUXR_2"/>
    <property type="match status" value="1"/>
</dbReference>
<keyword evidence="3" id="KW-0804">Transcription</keyword>
<keyword evidence="6" id="KW-1185">Reference proteome</keyword>
<keyword evidence="2 5" id="KW-0238">DNA-binding</keyword>
<dbReference type="GO" id="GO:0003677">
    <property type="term" value="F:DNA binding"/>
    <property type="evidence" value="ECO:0007669"/>
    <property type="project" value="UniProtKB-KW"/>
</dbReference>
<dbReference type="GO" id="GO:0006355">
    <property type="term" value="P:regulation of DNA-templated transcription"/>
    <property type="evidence" value="ECO:0007669"/>
    <property type="project" value="InterPro"/>
</dbReference>
<dbReference type="SMART" id="SM00421">
    <property type="entry name" value="HTH_LUXR"/>
    <property type="match status" value="1"/>
</dbReference>
<dbReference type="PANTHER" id="PTHR44688:SF16">
    <property type="entry name" value="DNA-BINDING TRANSCRIPTIONAL ACTIVATOR DEVR_DOSR"/>
    <property type="match status" value="1"/>
</dbReference>
<dbReference type="Pfam" id="PF03472">
    <property type="entry name" value="Autoind_bind"/>
    <property type="match status" value="1"/>
</dbReference>
<dbReference type="InterPro" id="IPR000792">
    <property type="entry name" value="Tscrpt_reg_LuxR_C"/>
</dbReference>
<dbReference type="AlphaFoldDB" id="A0A7W5Z653"/>
<sequence>MTRRQSLFEQAYYATEAASTVGEAIVSLSKIYNIDFVTYHFAQTIIDSVDSPFVRTNYPDEWVSRYLLNGYVKVDPIVKEGFLRQLPFHWREIEIPPDAYDFFQDAQRHGIGENGFSIPIVDKVRRRALLSMNSMKAPSIWNRTVNRHKEEWVELALLVHQKAVLELYGERDPAPSLSPRELECLHWTALGKGYKEIALILGISDHTARSYLKSARIKLGCVTISSAATLALHLRLITL</sequence>
<evidence type="ECO:0000313" key="6">
    <source>
        <dbReference type="Proteomes" id="UP000537592"/>
    </source>
</evidence>
<dbReference type="CDD" id="cd06170">
    <property type="entry name" value="LuxR_C_like"/>
    <property type="match status" value="1"/>
</dbReference>
<dbReference type="EMBL" id="JACICC010000009">
    <property type="protein sequence ID" value="MBB3810911.1"/>
    <property type="molecule type" value="Genomic_DNA"/>
</dbReference>
<dbReference type="SUPFAM" id="SSF46894">
    <property type="entry name" value="C-terminal effector domain of the bipartite response regulators"/>
    <property type="match status" value="1"/>
</dbReference>
<dbReference type="PRINTS" id="PR00038">
    <property type="entry name" value="HTHLUXR"/>
</dbReference>
<dbReference type="Gene3D" id="3.30.450.80">
    <property type="entry name" value="Transcription factor LuxR-like, autoinducer-binding domain"/>
    <property type="match status" value="1"/>
</dbReference>
<dbReference type="Pfam" id="PF00196">
    <property type="entry name" value="GerE"/>
    <property type="match status" value="1"/>
</dbReference>
<keyword evidence="1" id="KW-0805">Transcription regulation</keyword>
<gene>
    <name evidence="5" type="ORF">FHS81_003021</name>
</gene>
<dbReference type="InterPro" id="IPR036388">
    <property type="entry name" value="WH-like_DNA-bd_sf"/>
</dbReference>
<protein>
    <submittedName>
        <fullName evidence="5">DNA-binding CsgD family transcriptional regulator</fullName>
    </submittedName>
</protein>
<dbReference type="InterPro" id="IPR005143">
    <property type="entry name" value="TF_LuxR_autoind-bd_dom"/>
</dbReference>
<dbReference type="SUPFAM" id="SSF75516">
    <property type="entry name" value="Pheromone-binding domain of LuxR-like quorum-sensing transcription factors"/>
    <property type="match status" value="1"/>
</dbReference>
<proteinExistence type="predicted"/>
<evidence type="ECO:0000256" key="1">
    <source>
        <dbReference type="ARBA" id="ARBA00023015"/>
    </source>
</evidence>
<evidence type="ECO:0000313" key="5">
    <source>
        <dbReference type="EMBL" id="MBB3810911.1"/>
    </source>
</evidence>
<dbReference type="InterPro" id="IPR016032">
    <property type="entry name" value="Sig_transdc_resp-reg_C-effctor"/>
</dbReference>
<reference evidence="5 6" key="1">
    <citation type="submission" date="2020-08" db="EMBL/GenBank/DDBJ databases">
        <title>Genomic Encyclopedia of Type Strains, Phase IV (KMG-IV): sequencing the most valuable type-strain genomes for metagenomic binning, comparative biology and taxonomic classification.</title>
        <authorList>
            <person name="Goeker M."/>
        </authorList>
    </citation>
    <scope>NUCLEOTIDE SEQUENCE [LARGE SCALE GENOMIC DNA]</scope>
    <source>
        <strain evidence="5 6">DSM 28760</strain>
    </source>
</reference>
<evidence type="ECO:0000256" key="3">
    <source>
        <dbReference type="ARBA" id="ARBA00023163"/>
    </source>
</evidence>